<evidence type="ECO:0000256" key="1">
    <source>
        <dbReference type="SAM" id="Phobius"/>
    </source>
</evidence>
<sequence length="48" mass="5399">MTYQKDKKKEKDLAFPGRALSESIALLALIFLLIFGSKDIKDLTDSPE</sequence>
<name>A0A5Q2N4I2_9FIRM</name>
<protein>
    <submittedName>
        <fullName evidence="2">Uncharacterized protein</fullName>
    </submittedName>
</protein>
<dbReference type="Proteomes" id="UP000366051">
    <property type="component" value="Chromosome"/>
</dbReference>
<accession>A0A5Q2N4I2</accession>
<keyword evidence="1" id="KW-0812">Transmembrane</keyword>
<feature type="transmembrane region" description="Helical" evidence="1">
    <location>
        <begin position="20"/>
        <end position="37"/>
    </location>
</feature>
<dbReference type="KEGG" id="hcv:FTV88_2744"/>
<gene>
    <name evidence="2" type="ORF">FTV88_2744</name>
</gene>
<evidence type="ECO:0000313" key="2">
    <source>
        <dbReference type="EMBL" id="QGG48833.1"/>
    </source>
</evidence>
<keyword evidence="1" id="KW-0472">Membrane</keyword>
<keyword evidence="1" id="KW-1133">Transmembrane helix</keyword>
<reference evidence="3" key="1">
    <citation type="submission" date="2019-11" db="EMBL/GenBank/DDBJ databases">
        <title>Genome sequence of Heliorestis convoluta strain HH, an alkaliphilic and minimalistic phototrophic bacterium from a soda lake in Egypt.</title>
        <authorList>
            <person name="Dewey E.D."/>
            <person name="Stokes L.M."/>
            <person name="Burchell B.M."/>
            <person name="Shaffer K.N."/>
            <person name="Huntington A.M."/>
            <person name="Baker J.M."/>
            <person name="Nadendla S."/>
            <person name="Giglio M.G."/>
            <person name="Touchman J.W."/>
            <person name="Blankenship R.E."/>
            <person name="Madigan M.T."/>
            <person name="Sattley W.M."/>
        </authorList>
    </citation>
    <scope>NUCLEOTIDE SEQUENCE [LARGE SCALE GENOMIC DNA]</scope>
    <source>
        <strain evidence="3">HH</strain>
    </source>
</reference>
<evidence type="ECO:0000313" key="3">
    <source>
        <dbReference type="Proteomes" id="UP000366051"/>
    </source>
</evidence>
<dbReference type="EMBL" id="CP045875">
    <property type="protein sequence ID" value="QGG48833.1"/>
    <property type="molecule type" value="Genomic_DNA"/>
</dbReference>
<dbReference type="RefSeq" id="WP_153725929.1">
    <property type="nucleotide sequence ID" value="NZ_CP045875.1"/>
</dbReference>
<organism evidence="2 3">
    <name type="scientific">Heliorestis convoluta</name>
    <dbReference type="NCBI Taxonomy" id="356322"/>
    <lineage>
        <taxon>Bacteria</taxon>
        <taxon>Bacillati</taxon>
        <taxon>Bacillota</taxon>
        <taxon>Clostridia</taxon>
        <taxon>Eubacteriales</taxon>
        <taxon>Heliobacteriaceae</taxon>
        <taxon>Heliorestis</taxon>
    </lineage>
</organism>
<proteinExistence type="predicted"/>
<keyword evidence="3" id="KW-1185">Reference proteome</keyword>
<dbReference type="AlphaFoldDB" id="A0A5Q2N4I2"/>